<name>X1K5R7_9ZZZZ</name>
<reference evidence="1" key="1">
    <citation type="journal article" date="2014" name="Front. Microbiol.">
        <title>High frequency of phylogenetically diverse reductive dehalogenase-homologous genes in deep subseafloor sedimentary metagenomes.</title>
        <authorList>
            <person name="Kawai M."/>
            <person name="Futagami T."/>
            <person name="Toyoda A."/>
            <person name="Takaki Y."/>
            <person name="Nishi S."/>
            <person name="Hori S."/>
            <person name="Arai W."/>
            <person name="Tsubouchi T."/>
            <person name="Morono Y."/>
            <person name="Uchiyama I."/>
            <person name="Ito T."/>
            <person name="Fujiyama A."/>
            <person name="Inagaki F."/>
            <person name="Takami H."/>
        </authorList>
    </citation>
    <scope>NUCLEOTIDE SEQUENCE</scope>
    <source>
        <strain evidence="1">Expedition CK06-06</strain>
    </source>
</reference>
<comment type="caution">
    <text evidence="1">The sequence shown here is derived from an EMBL/GenBank/DDBJ whole genome shotgun (WGS) entry which is preliminary data.</text>
</comment>
<dbReference type="SUPFAM" id="SSF49478">
    <property type="entry name" value="Cna protein B-type domain"/>
    <property type="match status" value="1"/>
</dbReference>
<dbReference type="EMBL" id="BARV01000765">
    <property type="protein sequence ID" value="GAI01908.1"/>
    <property type="molecule type" value="Genomic_DNA"/>
</dbReference>
<feature type="non-terminal residue" evidence="1">
    <location>
        <position position="1"/>
    </location>
</feature>
<accession>X1K5R7</accession>
<dbReference type="AlphaFoldDB" id="X1K5R7"/>
<dbReference type="Gene3D" id="2.60.40.1120">
    <property type="entry name" value="Carboxypeptidase-like, regulatory domain"/>
    <property type="match status" value="1"/>
</dbReference>
<evidence type="ECO:0000313" key="1">
    <source>
        <dbReference type="EMBL" id="GAI01908.1"/>
    </source>
</evidence>
<organism evidence="1">
    <name type="scientific">marine sediment metagenome</name>
    <dbReference type="NCBI Taxonomy" id="412755"/>
    <lineage>
        <taxon>unclassified sequences</taxon>
        <taxon>metagenomes</taxon>
        <taxon>ecological metagenomes</taxon>
    </lineage>
</organism>
<proteinExistence type="predicted"/>
<protein>
    <submittedName>
        <fullName evidence="1">Uncharacterized protein</fullName>
    </submittedName>
</protein>
<gene>
    <name evidence="1" type="ORF">S06H3_02570</name>
</gene>
<sequence>AREEKTALTDNYGVFEFAGLDAGKYSVKLEYAGYAPKVIDVDLKADSYLGYISLVKGKS</sequence>